<organism evidence="2">
    <name type="scientific">Ixodes ricinus</name>
    <name type="common">Common tick</name>
    <name type="synonym">Acarus ricinus</name>
    <dbReference type="NCBI Taxonomy" id="34613"/>
    <lineage>
        <taxon>Eukaryota</taxon>
        <taxon>Metazoa</taxon>
        <taxon>Ecdysozoa</taxon>
        <taxon>Arthropoda</taxon>
        <taxon>Chelicerata</taxon>
        <taxon>Arachnida</taxon>
        <taxon>Acari</taxon>
        <taxon>Parasitiformes</taxon>
        <taxon>Ixodida</taxon>
        <taxon>Ixodoidea</taxon>
        <taxon>Ixodidae</taxon>
        <taxon>Ixodinae</taxon>
        <taxon>Ixodes</taxon>
    </lineage>
</organism>
<name>A0A6B0UFN1_IXORI</name>
<protein>
    <submittedName>
        <fullName evidence="2">Putative secreted protein</fullName>
    </submittedName>
</protein>
<accession>A0A6B0UFN1</accession>
<reference evidence="2" key="1">
    <citation type="submission" date="2019-12" db="EMBL/GenBank/DDBJ databases">
        <title>An insight into the sialome of adult female Ixodes ricinus ticks feeding for 6 days.</title>
        <authorList>
            <person name="Perner J."/>
            <person name="Ribeiro J.M.C."/>
        </authorList>
    </citation>
    <scope>NUCLEOTIDE SEQUENCE</scope>
    <source>
        <strain evidence="2">Semi-engorged</strain>
        <tissue evidence="2">Salivary glands</tissue>
    </source>
</reference>
<evidence type="ECO:0000256" key="1">
    <source>
        <dbReference type="SAM" id="MobiDB-lite"/>
    </source>
</evidence>
<feature type="compositionally biased region" description="Low complexity" evidence="1">
    <location>
        <begin position="31"/>
        <end position="40"/>
    </location>
</feature>
<proteinExistence type="predicted"/>
<feature type="compositionally biased region" description="Gly residues" evidence="1">
    <location>
        <begin position="18"/>
        <end position="30"/>
    </location>
</feature>
<dbReference type="AlphaFoldDB" id="A0A6B0UFN1"/>
<dbReference type="EMBL" id="GIFC01003470">
    <property type="protein sequence ID" value="MXU85553.1"/>
    <property type="molecule type" value="Transcribed_RNA"/>
</dbReference>
<sequence length="86" mass="8556">MRRSPRVVVTAPWLLGAESGGWGAESGAGQSGVAAADGALLPPPVLDLPPAESRNFRGRSADAGPGSGSGQQHSAFPIDAGRCPGH</sequence>
<feature type="region of interest" description="Disordered" evidence="1">
    <location>
        <begin position="17"/>
        <end position="86"/>
    </location>
</feature>
<evidence type="ECO:0000313" key="2">
    <source>
        <dbReference type="EMBL" id="MXU85553.1"/>
    </source>
</evidence>